<protein>
    <submittedName>
        <fullName evidence="1">Uncharacterized protein</fullName>
    </submittedName>
</protein>
<organism evidence="1 2">
    <name type="scientific">Weissella halotolerans DSM 20190</name>
    <dbReference type="NCBI Taxonomy" id="1123500"/>
    <lineage>
        <taxon>Bacteria</taxon>
        <taxon>Bacillati</taxon>
        <taxon>Bacillota</taxon>
        <taxon>Bacilli</taxon>
        <taxon>Lactobacillales</taxon>
        <taxon>Lactobacillaceae</taxon>
        <taxon>Weissella</taxon>
    </lineage>
</organism>
<evidence type="ECO:0000313" key="1">
    <source>
        <dbReference type="EMBL" id="KRN32205.1"/>
    </source>
</evidence>
<reference evidence="1 2" key="1">
    <citation type="journal article" date="2015" name="Genome Announc.">
        <title>Expanding the biotechnology potential of lactobacilli through comparative genomics of 213 strains and associated genera.</title>
        <authorList>
            <person name="Sun Z."/>
            <person name="Harris H.M."/>
            <person name="McCann A."/>
            <person name="Guo C."/>
            <person name="Argimon S."/>
            <person name="Zhang W."/>
            <person name="Yang X."/>
            <person name="Jeffery I.B."/>
            <person name="Cooney J.C."/>
            <person name="Kagawa T.F."/>
            <person name="Liu W."/>
            <person name="Song Y."/>
            <person name="Salvetti E."/>
            <person name="Wrobel A."/>
            <person name="Rasinkangas P."/>
            <person name="Parkhill J."/>
            <person name="Rea M.C."/>
            <person name="O'Sullivan O."/>
            <person name="Ritari J."/>
            <person name="Douillard F.P."/>
            <person name="Paul Ross R."/>
            <person name="Yang R."/>
            <person name="Briner A.E."/>
            <person name="Felis G.E."/>
            <person name="de Vos W.M."/>
            <person name="Barrangou R."/>
            <person name="Klaenhammer T.R."/>
            <person name="Caufield P.W."/>
            <person name="Cui Y."/>
            <person name="Zhang H."/>
            <person name="O'Toole P.W."/>
        </authorList>
    </citation>
    <scope>NUCLEOTIDE SEQUENCE [LARGE SCALE GENOMIC DNA]</scope>
    <source>
        <strain evidence="1 2">DSM 20190</strain>
    </source>
</reference>
<keyword evidence="2" id="KW-1185">Reference proteome</keyword>
<dbReference type="AlphaFoldDB" id="A0A0R2G615"/>
<dbReference type="Proteomes" id="UP000051296">
    <property type="component" value="Unassembled WGS sequence"/>
</dbReference>
<accession>A0A0R2G615</accession>
<dbReference type="EMBL" id="JQAX01000002">
    <property type="protein sequence ID" value="KRN32205.1"/>
    <property type="molecule type" value="Genomic_DNA"/>
</dbReference>
<evidence type="ECO:0000313" key="2">
    <source>
        <dbReference type="Proteomes" id="UP000051296"/>
    </source>
</evidence>
<dbReference type="PATRIC" id="fig|1123500.6.peg.557"/>
<dbReference type="InParanoid" id="A0A0R2G615"/>
<sequence length="75" mass="8688">MPNQQHPTKTFEDQWILHQIVSQDALDFKAHLVKVSGIYYRFTIVTSSKAKRANHYIVSATEGNRLILSPYQVKE</sequence>
<name>A0A0R2G615_9LACO</name>
<dbReference type="RefSeq" id="WP_022791647.1">
    <property type="nucleotide sequence ID" value="NZ_ATUU01000002.1"/>
</dbReference>
<proteinExistence type="predicted"/>
<gene>
    <name evidence="1" type="ORF">IV68_GL000554</name>
</gene>
<comment type="caution">
    <text evidence="1">The sequence shown here is derived from an EMBL/GenBank/DDBJ whole genome shotgun (WGS) entry which is preliminary data.</text>
</comment>
<dbReference type="OrthoDB" id="2141513at2"/>